<dbReference type="PANTHER" id="PTHR11069">
    <property type="entry name" value="GLUCOSYLCERAMIDASE"/>
    <property type="match status" value="1"/>
</dbReference>
<evidence type="ECO:0000256" key="1">
    <source>
        <dbReference type="ARBA" id="ARBA00005382"/>
    </source>
</evidence>
<dbReference type="SUPFAM" id="SSF51445">
    <property type="entry name" value="(Trans)glycosidases"/>
    <property type="match status" value="1"/>
</dbReference>
<dbReference type="InterPro" id="IPR033453">
    <property type="entry name" value="Glyco_hydro_30_TIM-barrel"/>
</dbReference>
<proteinExistence type="inferred from homology"/>
<dbReference type="GO" id="GO:0004348">
    <property type="term" value="F:glucosylceramidase activity"/>
    <property type="evidence" value="ECO:0007669"/>
    <property type="project" value="UniProtKB-EC"/>
</dbReference>
<dbReference type="PANTHER" id="PTHR11069:SF23">
    <property type="entry name" value="LYSOSOMAL ACID GLUCOSYLCERAMIDASE"/>
    <property type="match status" value="1"/>
</dbReference>
<dbReference type="Gene3D" id="3.20.20.80">
    <property type="entry name" value="Glycosidases"/>
    <property type="match status" value="1"/>
</dbReference>
<dbReference type="Pfam" id="PF17189">
    <property type="entry name" value="Glyco_hydro_30C"/>
    <property type="match status" value="1"/>
</dbReference>
<evidence type="ECO:0000256" key="3">
    <source>
        <dbReference type="ARBA" id="ARBA00022801"/>
    </source>
</evidence>
<name>A0A7W9KCR9_9PSEU</name>
<dbReference type="InterPro" id="IPR001139">
    <property type="entry name" value="Glyco_hydro_30"/>
</dbReference>
<keyword evidence="3 4" id="KW-0378">Hydrolase</keyword>
<evidence type="ECO:0000259" key="7">
    <source>
        <dbReference type="Pfam" id="PF17189"/>
    </source>
</evidence>
<feature type="signal peptide" evidence="5">
    <location>
        <begin position="1"/>
        <end position="26"/>
    </location>
</feature>
<evidence type="ECO:0000256" key="5">
    <source>
        <dbReference type="SAM" id="SignalP"/>
    </source>
</evidence>
<gene>
    <name evidence="8" type="ORF">BJ998_001400</name>
</gene>
<keyword evidence="2 5" id="KW-0732">Signal</keyword>
<dbReference type="InterPro" id="IPR033452">
    <property type="entry name" value="GH30_C"/>
</dbReference>
<dbReference type="PRINTS" id="PR00843">
    <property type="entry name" value="GLHYDRLASE30"/>
</dbReference>
<dbReference type="EMBL" id="JACHIR010000001">
    <property type="protein sequence ID" value="MBB5890204.1"/>
    <property type="molecule type" value="Genomic_DNA"/>
</dbReference>
<comment type="caution">
    <text evidence="8">The sequence shown here is derived from an EMBL/GenBank/DDBJ whole genome shotgun (WGS) entry which is preliminary data.</text>
</comment>
<feature type="chain" id="PRO_5038427600" evidence="5">
    <location>
        <begin position="27"/>
        <end position="496"/>
    </location>
</feature>
<dbReference type="Proteomes" id="UP000585638">
    <property type="component" value="Unassembled WGS sequence"/>
</dbReference>
<comment type="similarity">
    <text evidence="1 4">Belongs to the glycosyl hydrolase 30 family.</text>
</comment>
<dbReference type="InterPro" id="IPR017853">
    <property type="entry name" value="GH"/>
</dbReference>
<evidence type="ECO:0000256" key="4">
    <source>
        <dbReference type="RuleBase" id="RU361188"/>
    </source>
</evidence>
<feature type="domain" description="Glycosyl hydrolase family 30 TIM-barrel" evidence="6">
    <location>
        <begin position="84"/>
        <end position="387"/>
    </location>
</feature>
<dbReference type="RefSeq" id="WP_184859521.1">
    <property type="nucleotide sequence ID" value="NZ_BAAAWY010000025.1"/>
</dbReference>
<dbReference type="Gene3D" id="2.60.40.1180">
    <property type="entry name" value="Golgi alpha-mannosidase II"/>
    <property type="match status" value="1"/>
</dbReference>
<sequence length="496" mass="53651">MRTRVLLTLAVAAAAAVLPISSTATAAPAAPVSPAQPPNPTTVHEWLTTPGVETPTDVRLPLNSTVTKTPVTVHVDPNVRYQTVSGFGAAITDSSAHVLYGLTPENRAEVMKNLFDPEAGAGIDFLRQPIGASDFAVGQDYSYDDLPAGQTDYQMRHFSIAHDEAQILPLLRQARGLNPHIQIVASPWSMPGWMKTSGSMIDGKLIDDPKIYRAYALYLVKFVQAYQRAGVPVDYLTVQNEPQALERKNYPGTDLSWEQEAKVIEALGPALRAAGLRTKILAFDHNWSEHPGDISSHQRADEDPEPNYPYDLLATDAYRWVAGTAYHCYYGDPTAQTGLKAAFPGKDIFMTECEGGDSATIIGVMQNWGRSSIDWNIALDENHGPHLGGCGSCNGTITVNSVSKAVTYNDQYRDIEHFSKFVPTGATHIASTVDTNSSKGAPLTTVAFTNPDRSTTLVALNTGTTTQTFTVVYGTHSFDATLPAGGTVTYQWAPIH</sequence>
<dbReference type="InterPro" id="IPR013780">
    <property type="entry name" value="Glyco_hydro_b"/>
</dbReference>
<evidence type="ECO:0000256" key="2">
    <source>
        <dbReference type="ARBA" id="ARBA00022729"/>
    </source>
</evidence>
<reference evidence="8 9" key="1">
    <citation type="submission" date="2020-08" db="EMBL/GenBank/DDBJ databases">
        <title>Sequencing the genomes of 1000 actinobacteria strains.</title>
        <authorList>
            <person name="Klenk H.-P."/>
        </authorList>
    </citation>
    <scope>NUCLEOTIDE SEQUENCE [LARGE SCALE GENOMIC DNA]</scope>
    <source>
        <strain evidence="8 9">DSM 43851</strain>
    </source>
</reference>
<dbReference type="AlphaFoldDB" id="A0A7W9KCR9"/>
<protein>
    <submittedName>
        <fullName evidence="8">Glucosylceramidase</fullName>
        <ecNumber evidence="8">3.2.1.45</ecNumber>
    </submittedName>
</protein>
<evidence type="ECO:0000313" key="9">
    <source>
        <dbReference type="Proteomes" id="UP000585638"/>
    </source>
</evidence>
<dbReference type="EC" id="3.2.1.45" evidence="8"/>
<keyword evidence="9" id="KW-1185">Reference proteome</keyword>
<dbReference type="Pfam" id="PF02055">
    <property type="entry name" value="Glyco_hydro_30"/>
    <property type="match status" value="1"/>
</dbReference>
<dbReference type="GO" id="GO:0016020">
    <property type="term" value="C:membrane"/>
    <property type="evidence" value="ECO:0007669"/>
    <property type="project" value="GOC"/>
</dbReference>
<organism evidence="8 9">
    <name type="scientific">Kutzneria kofuensis</name>
    <dbReference type="NCBI Taxonomy" id="103725"/>
    <lineage>
        <taxon>Bacteria</taxon>
        <taxon>Bacillati</taxon>
        <taxon>Actinomycetota</taxon>
        <taxon>Actinomycetes</taxon>
        <taxon>Pseudonocardiales</taxon>
        <taxon>Pseudonocardiaceae</taxon>
        <taxon>Kutzneria</taxon>
    </lineage>
</organism>
<evidence type="ECO:0000259" key="6">
    <source>
        <dbReference type="Pfam" id="PF02055"/>
    </source>
</evidence>
<accession>A0A7W9KCR9</accession>
<keyword evidence="4 8" id="KW-0326">Glycosidase</keyword>
<feature type="domain" description="Glycosyl hydrolase family 30 beta sandwich" evidence="7">
    <location>
        <begin position="425"/>
        <end position="490"/>
    </location>
</feature>
<dbReference type="GO" id="GO:0006680">
    <property type="term" value="P:glucosylceramide catabolic process"/>
    <property type="evidence" value="ECO:0007669"/>
    <property type="project" value="TreeGrafter"/>
</dbReference>
<evidence type="ECO:0000313" key="8">
    <source>
        <dbReference type="EMBL" id="MBB5890204.1"/>
    </source>
</evidence>